<reference evidence="1" key="1">
    <citation type="submission" date="2019-08" db="EMBL/GenBank/DDBJ databases">
        <title>Genomic characterization of a novel candidate phylum (ARYD3) from a high temperature, high salinity tertiary oil reservoir in north central Oklahoma, USA.</title>
        <authorList>
            <person name="Youssef N.H."/>
            <person name="Yadav A."/>
            <person name="Elshahed M.S."/>
        </authorList>
    </citation>
    <scope>NUCLEOTIDE SEQUENCE [LARGE SCALE GENOMIC DNA]</scope>
    <source>
        <strain evidence="1">ARYD3</strain>
    </source>
</reference>
<dbReference type="InterPro" id="IPR006439">
    <property type="entry name" value="HAD-SF_hydro_IA"/>
</dbReference>
<dbReference type="Proteomes" id="UP000324143">
    <property type="component" value="Unassembled WGS sequence"/>
</dbReference>
<evidence type="ECO:0000313" key="2">
    <source>
        <dbReference type="Proteomes" id="UP000324143"/>
    </source>
</evidence>
<dbReference type="InterPro" id="IPR041492">
    <property type="entry name" value="HAD_2"/>
</dbReference>
<dbReference type="Pfam" id="PF13419">
    <property type="entry name" value="HAD_2"/>
    <property type="match status" value="1"/>
</dbReference>
<sequence>MIELIIFDFDGTLVDSMWVWQEVDRQFLKNREIKVPQNLQNNISGLSFTETAYYFKDRFNLDESIDDIKKEWLSLSKKLYRTKVSFKKNAIKIIKYLYKKNKIICIASSNHKQIINSFLKQKKIDRYFKKVITGCEVEKGKNSPNIYRQICKDLNVEYKNILLIDDIMESIKTASSLGIKTAAIFDKYTYKDENLEGKADHYIYDLIEIKDILGNYSSGG</sequence>
<dbReference type="SFLD" id="SFLDG01129">
    <property type="entry name" value="C1.5:_HAD__Beta-PGM__Phosphata"/>
    <property type="match status" value="1"/>
</dbReference>
<dbReference type="PANTHER" id="PTHR18901">
    <property type="entry name" value="2-DEOXYGLUCOSE-6-PHOSPHATE PHOSPHATASE 2"/>
    <property type="match status" value="1"/>
</dbReference>
<dbReference type="Gene3D" id="3.40.50.1000">
    <property type="entry name" value="HAD superfamily/HAD-like"/>
    <property type="match status" value="1"/>
</dbReference>
<organism evidence="1 2">
    <name type="scientific">Candidatus Mcinerneyibacterium aminivorans</name>
    <dbReference type="NCBI Taxonomy" id="2703815"/>
    <lineage>
        <taxon>Bacteria</taxon>
        <taxon>Candidatus Macinerneyibacteriota</taxon>
        <taxon>Candidatus Mcinerneyibacteria</taxon>
        <taxon>Candidatus Mcinerneyibacteriales</taxon>
        <taxon>Candidatus Mcinerneyibacteriaceae</taxon>
        <taxon>Candidatus Mcinerneyibacterium</taxon>
    </lineage>
</organism>
<dbReference type="EMBL" id="VSIX01000058">
    <property type="protein sequence ID" value="TYB30999.1"/>
    <property type="molecule type" value="Genomic_DNA"/>
</dbReference>
<evidence type="ECO:0000313" key="1">
    <source>
        <dbReference type="EMBL" id="TYB30999.1"/>
    </source>
</evidence>
<dbReference type="InterPro" id="IPR036412">
    <property type="entry name" value="HAD-like_sf"/>
</dbReference>
<dbReference type="PRINTS" id="PR00413">
    <property type="entry name" value="HADHALOGNASE"/>
</dbReference>
<comment type="caution">
    <text evidence="1">The sequence shown here is derived from an EMBL/GenBank/DDBJ whole genome shotgun (WGS) entry which is preliminary data.</text>
</comment>
<name>A0A5D0MKD1_9BACT</name>
<dbReference type="InterPro" id="IPR023198">
    <property type="entry name" value="PGP-like_dom2"/>
</dbReference>
<gene>
    <name evidence="1" type="ORF">FXF47_06130</name>
</gene>
<dbReference type="SFLD" id="SFLDS00003">
    <property type="entry name" value="Haloacid_Dehalogenase"/>
    <property type="match status" value="1"/>
</dbReference>
<dbReference type="AlphaFoldDB" id="A0A5D0MKD1"/>
<dbReference type="Gene3D" id="1.10.150.240">
    <property type="entry name" value="Putative phosphatase, domain 2"/>
    <property type="match status" value="1"/>
</dbReference>
<accession>A0A5D0MKD1</accession>
<dbReference type="SUPFAM" id="SSF56784">
    <property type="entry name" value="HAD-like"/>
    <property type="match status" value="1"/>
</dbReference>
<keyword evidence="2" id="KW-1185">Reference proteome</keyword>
<dbReference type="InterPro" id="IPR023214">
    <property type="entry name" value="HAD_sf"/>
</dbReference>
<protein>
    <submittedName>
        <fullName evidence="1">HAD family phosphatase</fullName>
    </submittedName>
</protein>
<dbReference type="NCBIfam" id="TIGR01509">
    <property type="entry name" value="HAD-SF-IA-v3"/>
    <property type="match status" value="1"/>
</dbReference>
<dbReference type="PANTHER" id="PTHR18901:SF38">
    <property type="entry name" value="PSEUDOURIDINE-5'-PHOSPHATASE"/>
    <property type="match status" value="1"/>
</dbReference>
<proteinExistence type="predicted"/>
<dbReference type="GO" id="GO:0016791">
    <property type="term" value="F:phosphatase activity"/>
    <property type="evidence" value="ECO:0007669"/>
    <property type="project" value="TreeGrafter"/>
</dbReference>